<protein>
    <submittedName>
        <fullName evidence="1">Uncharacterized protein</fullName>
    </submittedName>
</protein>
<dbReference type="AlphaFoldDB" id="J0QL46"/>
<accession>J0QL46</accession>
<comment type="caution">
    <text evidence="1">The sequence shown here is derived from an EMBL/GenBank/DDBJ whole genome shotgun (WGS) entry which is preliminary data.</text>
</comment>
<keyword evidence="2" id="KW-1185">Reference proteome</keyword>
<organism evidence="1 2">
    <name type="scientific">Bartonella rattimassiliensis 15908</name>
    <dbReference type="NCBI Taxonomy" id="1094556"/>
    <lineage>
        <taxon>Bacteria</taxon>
        <taxon>Pseudomonadati</taxon>
        <taxon>Pseudomonadota</taxon>
        <taxon>Alphaproteobacteria</taxon>
        <taxon>Hyphomicrobiales</taxon>
        <taxon>Bartonellaceae</taxon>
        <taxon>Bartonella</taxon>
    </lineage>
</organism>
<evidence type="ECO:0000313" key="1">
    <source>
        <dbReference type="EMBL" id="EJF83679.1"/>
    </source>
</evidence>
<dbReference type="HOGENOM" id="CLU_3388210_0_0_5"/>
<dbReference type="Proteomes" id="UP000001077">
    <property type="component" value="Unassembled WGS sequence"/>
</dbReference>
<gene>
    <name evidence="1" type="ORF">MCY_01263</name>
</gene>
<reference evidence="1 2" key="1">
    <citation type="submission" date="2012-03" db="EMBL/GenBank/DDBJ databases">
        <title>The Genome Sequence of Bartonella rattimassiliensis 15908.</title>
        <authorList>
            <consortium name="The Broad Institute Genome Sequencing Platform"/>
            <consortium name="The Broad Institute Genome Sequencing Center for Infectious Disease"/>
            <person name="Feldgarden M."/>
            <person name="Kirby J."/>
            <person name="Kosoy M."/>
            <person name="Birtles R."/>
            <person name="Probert W.S."/>
            <person name="Chiaraviglio L."/>
            <person name="Young S.K."/>
            <person name="Zeng Q."/>
            <person name="Gargeya S."/>
            <person name="Fitzgerald M."/>
            <person name="Haas B."/>
            <person name="Abouelleil A."/>
            <person name="Alvarado L."/>
            <person name="Arachchi H.M."/>
            <person name="Berlin A."/>
            <person name="Chapman S.B."/>
            <person name="Gearin G."/>
            <person name="Goldberg J."/>
            <person name="Griggs A."/>
            <person name="Gujja S."/>
            <person name="Hansen M."/>
            <person name="Heiman D."/>
            <person name="Howarth C."/>
            <person name="Larimer J."/>
            <person name="Lui A."/>
            <person name="MacDonald P.J.P."/>
            <person name="McCowen C."/>
            <person name="Montmayeur A."/>
            <person name="Murphy C."/>
            <person name="Neiman D."/>
            <person name="Pearson M."/>
            <person name="Priest M."/>
            <person name="Roberts A."/>
            <person name="Saif S."/>
            <person name="Shea T."/>
            <person name="Sisk P."/>
            <person name="Stolte C."/>
            <person name="Sykes S."/>
            <person name="Wortman J."/>
            <person name="Nusbaum C."/>
            <person name="Birren B."/>
        </authorList>
    </citation>
    <scope>NUCLEOTIDE SEQUENCE [LARGE SCALE GENOMIC DNA]</scope>
    <source>
        <strain evidence="1 2">15908</strain>
    </source>
</reference>
<sequence>MALINRLNVRTLTTLGAENVMIVPACSSTSIT</sequence>
<name>J0QL46_9HYPH</name>
<proteinExistence type="predicted"/>
<dbReference type="EMBL" id="AILY01000040">
    <property type="protein sequence ID" value="EJF83679.1"/>
    <property type="molecule type" value="Genomic_DNA"/>
</dbReference>
<evidence type="ECO:0000313" key="2">
    <source>
        <dbReference type="Proteomes" id="UP000001077"/>
    </source>
</evidence>